<comment type="similarity">
    <text evidence="2 5">Belongs to the UDP-glycosyltransferase family.</text>
</comment>
<evidence type="ECO:0000313" key="8">
    <source>
        <dbReference type="Proteomes" id="UP001154282"/>
    </source>
</evidence>
<comment type="pathway">
    <text evidence="1">Pigment biosynthesis; anthocyanin biosynthesis.</text>
</comment>
<keyword evidence="3 5" id="KW-0808">Transferase</keyword>
<keyword evidence="5" id="KW-0328">Glycosyltransferase</keyword>
<dbReference type="FunFam" id="3.40.50.2000:FF:000056">
    <property type="entry name" value="Glycosyltransferase"/>
    <property type="match status" value="1"/>
</dbReference>
<dbReference type="SUPFAM" id="SSF53756">
    <property type="entry name" value="UDP-Glycosyltransferase/glycogen phosphorylase"/>
    <property type="match status" value="1"/>
</dbReference>
<dbReference type="InterPro" id="IPR002213">
    <property type="entry name" value="UDP_glucos_trans"/>
</dbReference>
<dbReference type="PANTHER" id="PTHR48048">
    <property type="entry name" value="GLYCOSYLTRANSFERASE"/>
    <property type="match status" value="1"/>
</dbReference>
<gene>
    <name evidence="7" type="ORF">LITE_LOCUS26381</name>
</gene>
<comment type="caution">
    <text evidence="7">The sequence shown here is derived from an EMBL/GenBank/DDBJ whole genome shotgun (WGS) entry which is preliminary data.</text>
</comment>
<evidence type="ECO:0000256" key="4">
    <source>
        <dbReference type="ARBA" id="ARBA00047606"/>
    </source>
</evidence>
<dbReference type="Proteomes" id="UP001154282">
    <property type="component" value="Unassembled WGS sequence"/>
</dbReference>
<evidence type="ECO:0000313" key="7">
    <source>
        <dbReference type="EMBL" id="CAI0440080.1"/>
    </source>
</evidence>
<reference evidence="7" key="1">
    <citation type="submission" date="2022-08" db="EMBL/GenBank/DDBJ databases">
        <authorList>
            <person name="Gutierrez-Valencia J."/>
        </authorList>
    </citation>
    <scope>NUCLEOTIDE SEQUENCE</scope>
</reference>
<dbReference type="Gene3D" id="3.40.50.2000">
    <property type="entry name" value="Glycogen Phosphorylase B"/>
    <property type="match status" value="2"/>
</dbReference>
<dbReference type="GO" id="GO:0047213">
    <property type="term" value="F:anthocyanidin 3-O-glucosyltransferase activity"/>
    <property type="evidence" value="ECO:0007669"/>
    <property type="project" value="UniProtKB-EC"/>
</dbReference>
<dbReference type="CDD" id="cd03784">
    <property type="entry name" value="GT1_Gtf-like"/>
    <property type="match status" value="1"/>
</dbReference>
<organism evidence="7 8">
    <name type="scientific">Linum tenue</name>
    <dbReference type="NCBI Taxonomy" id="586396"/>
    <lineage>
        <taxon>Eukaryota</taxon>
        <taxon>Viridiplantae</taxon>
        <taxon>Streptophyta</taxon>
        <taxon>Embryophyta</taxon>
        <taxon>Tracheophyta</taxon>
        <taxon>Spermatophyta</taxon>
        <taxon>Magnoliopsida</taxon>
        <taxon>eudicotyledons</taxon>
        <taxon>Gunneridae</taxon>
        <taxon>Pentapetalae</taxon>
        <taxon>rosids</taxon>
        <taxon>fabids</taxon>
        <taxon>Malpighiales</taxon>
        <taxon>Linaceae</taxon>
        <taxon>Linum</taxon>
    </lineage>
</organism>
<dbReference type="AlphaFoldDB" id="A0AAV0M120"/>
<dbReference type="PROSITE" id="PS00375">
    <property type="entry name" value="UDPGT"/>
    <property type="match status" value="1"/>
</dbReference>
<dbReference type="EMBL" id="CAMGYJ010000006">
    <property type="protein sequence ID" value="CAI0440080.1"/>
    <property type="molecule type" value="Genomic_DNA"/>
</dbReference>
<dbReference type="Pfam" id="PF00201">
    <property type="entry name" value="UDPGT"/>
    <property type="match status" value="1"/>
</dbReference>
<name>A0AAV0M120_9ROSI</name>
<proteinExistence type="inferred from homology"/>
<sequence length="490" mass="54394">MTITAELIMIPIPAIGHLPPVFEFSKRLISQTNRLSVTIVLIRTPFAPEIESFSDSLAASCDPDRIKFIRVSGPNIPPLESIKSAHTFFPQFLDSQKDAVREALLADRAKQSGSSVSTVVVGVVADILTTAVVEEVGRELEAPTYLFFPSCGAVLSMLLSFPAEFQPTVAAGDPDGEIFFPGFVNHVPHRMLPATILDEEGYAALNEHVGRFREVKGILLNSYEELEAHAVESLSHALDSMCGAQDDDVPPVYPVGPIVNLEVDDVAYDDDRTNEIFRWLDDQPDSSVVFLCFGTMGTFGEDQVREIAYGLEQSGHRFLWVLRRPPSDHEPKSNISTDYDDLIDILPEGFSDRTVEAGRVVGWAPQKAILAHKAIGGFVSHCGWNSILESLWFAVPIAAWPMYAEQQLNAFQLVVELELATEMKLSYRMKGENDMIVSASEIERGIRRLMEEGMEKRVKWEEMSEMARKTLMVSGSSFSSTGRFVRDFLG</sequence>
<comment type="catalytic activity">
    <reaction evidence="4">
        <text>an anthocyanidin + UDP-alpha-D-glucose + H(+) = an anthocyanidin 3-O-beta-D-glucoside + UDP</text>
        <dbReference type="Rhea" id="RHEA:20093"/>
        <dbReference type="ChEBI" id="CHEBI:15378"/>
        <dbReference type="ChEBI" id="CHEBI:16307"/>
        <dbReference type="ChEBI" id="CHEBI:58223"/>
        <dbReference type="ChEBI" id="CHEBI:58885"/>
        <dbReference type="ChEBI" id="CHEBI:143576"/>
        <dbReference type="EC" id="2.4.1.115"/>
    </reaction>
</comment>
<accession>A0AAV0M120</accession>
<evidence type="ECO:0000256" key="5">
    <source>
        <dbReference type="RuleBase" id="RU003718"/>
    </source>
</evidence>
<evidence type="ECO:0000256" key="1">
    <source>
        <dbReference type="ARBA" id="ARBA00004935"/>
    </source>
</evidence>
<dbReference type="InterPro" id="IPR035595">
    <property type="entry name" value="UDP_glycos_trans_CS"/>
</dbReference>
<dbReference type="EC" id="2.4.1.-" evidence="6"/>
<evidence type="ECO:0000256" key="3">
    <source>
        <dbReference type="ARBA" id="ARBA00022679"/>
    </source>
</evidence>
<keyword evidence="8" id="KW-1185">Reference proteome</keyword>
<evidence type="ECO:0000256" key="6">
    <source>
        <dbReference type="RuleBase" id="RU362057"/>
    </source>
</evidence>
<evidence type="ECO:0000256" key="2">
    <source>
        <dbReference type="ARBA" id="ARBA00009995"/>
    </source>
</evidence>
<dbReference type="PANTHER" id="PTHR48048:SF45">
    <property type="entry name" value="GLYCOSYLTRANSFERASE"/>
    <property type="match status" value="1"/>
</dbReference>
<protein>
    <recommendedName>
        <fullName evidence="6">Glycosyltransferase</fullName>
        <ecNumber evidence="6">2.4.1.-</ecNumber>
    </recommendedName>
</protein>
<dbReference type="InterPro" id="IPR050481">
    <property type="entry name" value="UDP-glycosyltransf_plant"/>
</dbReference>